<keyword evidence="2 4" id="KW-0677">Repeat</keyword>
<feature type="binding site" evidence="4">
    <location>
        <begin position="77"/>
        <end position="79"/>
    </location>
    <ligand>
        <name>acetyl-CoA</name>
        <dbReference type="ChEBI" id="CHEBI:57288"/>
        <label>1</label>
    </ligand>
</feature>
<evidence type="ECO:0000259" key="6">
    <source>
        <dbReference type="PROSITE" id="PS51186"/>
    </source>
</evidence>
<dbReference type="EMBL" id="LQPI01000039">
    <property type="protein sequence ID" value="ORW21565.1"/>
    <property type="molecule type" value="Genomic_DNA"/>
</dbReference>
<dbReference type="PANTHER" id="PTHR43617">
    <property type="entry name" value="L-AMINO ACID N-ACETYLTRANSFERASE"/>
    <property type="match status" value="1"/>
</dbReference>
<keyword evidence="1 4" id="KW-0808">Transferase</keyword>
<dbReference type="GO" id="GO:0010125">
    <property type="term" value="P:mycothiol biosynthetic process"/>
    <property type="evidence" value="ECO:0007669"/>
    <property type="project" value="UniProtKB-UniRule"/>
</dbReference>
<feature type="binding site" evidence="4">
    <location>
        <position position="214"/>
    </location>
    <ligand>
        <name>1D-myo-inositol 2-(L-cysteinylamino)-2-deoxy-alpha-D-glucopyranoside</name>
        <dbReference type="ChEBI" id="CHEBI:58887"/>
    </ligand>
</feature>
<evidence type="ECO:0000313" key="7">
    <source>
        <dbReference type="EMBL" id="ORW21565.1"/>
    </source>
</evidence>
<evidence type="ECO:0000256" key="1">
    <source>
        <dbReference type="ARBA" id="ARBA00022679"/>
    </source>
</evidence>
<accession>A0A1X1ZE60</accession>
<evidence type="ECO:0000256" key="2">
    <source>
        <dbReference type="ARBA" id="ARBA00022737"/>
    </source>
</evidence>
<dbReference type="InterPro" id="IPR017813">
    <property type="entry name" value="Mycothiol_AcTrfase"/>
</dbReference>
<evidence type="ECO:0000313" key="8">
    <source>
        <dbReference type="Proteomes" id="UP000193108"/>
    </source>
</evidence>
<dbReference type="PROSITE" id="PS51186">
    <property type="entry name" value="GNAT"/>
    <property type="match status" value="1"/>
</dbReference>
<comment type="catalytic activity">
    <reaction evidence="4">
        <text>1D-myo-inositol 2-(L-cysteinylamino)-2-deoxy-alpha-D-glucopyranoside + acetyl-CoA = mycothiol + CoA + H(+)</text>
        <dbReference type="Rhea" id="RHEA:26172"/>
        <dbReference type="ChEBI" id="CHEBI:15378"/>
        <dbReference type="ChEBI" id="CHEBI:16768"/>
        <dbReference type="ChEBI" id="CHEBI:57287"/>
        <dbReference type="ChEBI" id="CHEBI:57288"/>
        <dbReference type="ChEBI" id="CHEBI:58887"/>
        <dbReference type="EC" id="2.3.1.189"/>
    </reaction>
</comment>
<feature type="binding site" evidence="4">
    <location>
        <begin position="277"/>
        <end position="283"/>
    </location>
    <ligand>
        <name>acetyl-CoA</name>
        <dbReference type="ChEBI" id="CHEBI:57288"/>
        <label>2</label>
    </ligand>
</feature>
<dbReference type="PANTHER" id="PTHR43617:SF31">
    <property type="entry name" value="MYCOTHIOL ACETYLTRANSFERASE"/>
    <property type="match status" value="1"/>
</dbReference>
<dbReference type="Proteomes" id="UP000193108">
    <property type="component" value="Unassembled WGS sequence"/>
</dbReference>
<organism evidence="7 8">
    <name type="scientific">Mycolicibacter nonchromogenicus</name>
    <name type="common">Mycobacterium nonchromogenicum</name>
    <dbReference type="NCBI Taxonomy" id="1782"/>
    <lineage>
        <taxon>Bacteria</taxon>
        <taxon>Bacillati</taxon>
        <taxon>Actinomycetota</taxon>
        <taxon>Actinomycetes</taxon>
        <taxon>Mycobacteriales</taxon>
        <taxon>Mycobacteriaceae</taxon>
        <taxon>Mycolicibacter</taxon>
    </lineage>
</organism>
<dbReference type="SUPFAM" id="SSF55729">
    <property type="entry name" value="Acyl-CoA N-acyltransferases (Nat)"/>
    <property type="match status" value="1"/>
</dbReference>
<feature type="binding site" evidence="4">
    <location>
        <begin position="313"/>
        <end position="318"/>
    </location>
    <ligand>
        <name>acetyl-CoA</name>
        <dbReference type="ChEBI" id="CHEBI:57288"/>
        <label>2</label>
    </ligand>
</feature>
<dbReference type="Pfam" id="PF00583">
    <property type="entry name" value="Acetyltransf_1"/>
    <property type="match status" value="2"/>
</dbReference>
<comment type="caution">
    <text evidence="7">The sequence shown here is derived from an EMBL/GenBank/DDBJ whole genome shotgun (WGS) entry which is preliminary data.</text>
</comment>
<comment type="function">
    <text evidence="4">Catalyzes the transfer of acetyl from acetyl-CoA to desacetylmycothiol (Cys-GlcN-Ins) to form mycothiol.</text>
</comment>
<comment type="caution">
    <text evidence="4">Lacks conserved residue(s) required for the propagation of feature annotation.</text>
</comment>
<feature type="region of interest" description="Disordered" evidence="5">
    <location>
        <begin position="138"/>
        <end position="176"/>
    </location>
</feature>
<feature type="binding site" evidence="4">
    <location>
        <position position="36"/>
    </location>
    <ligand>
        <name>1D-myo-inositol 2-(L-cysteinylamino)-2-deoxy-alpha-D-glucopyranoside</name>
        <dbReference type="ChEBI" id="CHEBI:58887"/>
    </ligand>
</feature>
<feature type="compositionally biased region" description="Polar residues" evidence="5">
    <location>
        <begin position="144"/>
        <end position="153"/>
    </location>
</feature>
<keyword evidence="3 4" id="KW-0012">Acyltransferase</keyword>
<comment type="similarity">
    <text evidence="4">Belongs to the acetyltransferase family. MshD subfamily.</text>
</comment>
<dbReference type="CDD" id="cd04301">
    <property type="entry name" value="NAT_SF"/>
    <property type="match status" value="1"/>
</dbReference>
<dbReference type="InterPro" id="IPR000182">
    <property type="entry name" value="GNAT_dom"/>
</dbReference>
<reference evidence="7 8" key="1">
    <citation type="submission" date="2016-01" db="EMBL/GenBank/DDBJ databases">
        <title>The new phylogeny of the genus Mycobacterium.</title>
        <authorList>
            <person name="Tarcisio F."/>
            <person name="Conor M."/>
            <person name="Antonella G."/>
            <person name="Elisabetta G."/>
            <person name="Giulia F.S."/>
            <person name="Sara T."/>
            <person name="Anna F."/>
            <person name="Clotilde B."/>
            <person name="Roberto B."/>
            <person name="Veronica D.S."/>
            <person name="Fabio R."/>
            <person name="Monica P."/>
            <person name="Olivier J."/>
            <person name="Enrico T."/>
            <person name="Nicola S."/>
        </authorList>
    </citation>
    <scope>NUCLEOTIDE SEQUENCE [LARGE SCALE GENOMIC DNA]</scope>
    <source>
        <strain evidence="7 8">DSM 44164</strain>
    </source>
</reference>
<name>A0A1X1ZE60_MYCNO</name>
<feature type="binding site" evidence="4">
    <location>
        <position position="253"/>
    </location>
    <ligand>
        <name>1D-myo-inositol 2-(L-cysteinylamino)-2-deoxy-alpha-D-glucopyranoside</name>
        <dbReference type="ChEBI" id="CHEBI:58887"/>
    </ligand>
</feature>
<dbReference type="NCBIfam" id="TIGR03448">
    <property type="entry name" value="mycothiol_MshD"/>
    <property type="match status" value="1"/>
</dbReference>
<feature type="binding site" evidence="4">
    <location>
        <position position="266"/>
    </location>
    <ligand>
        <name>1D-myo-inositol 2-(L-cysteinylamino)-2-deoxy-alpha-D-glucopyranoside</name>
        <dbReference type="ChEBI" id="CHEBI:58887"/>
    </ligand>
</feature>
<dbReference type="InterPro" id="IPR016181">
    <property type="entry name" value="Acyl_CoA_acyltransferase"/>
</dbReference>
<feature type="domain" description="N-acetyltransferase" evidence="6">
    <location>
        <begin position="187"/>
        <end position="340"/>
    </location>
</feature>
<keyword evidence="8" id="KW-1185">Reference proteome</keyword>
<dbReference type="HAMAP" id="MF_01698">
    <property type="entry name" value="MshD"/>
    <property type="match status" value="1"/>
</dbReference>
<dbReference type="STRING" id="1782.AWC18_09125"/>
<evidence type="ECO:0000256" key="5">
    <source>
        <dbReference type="SAM" id="MobiDB-lite"/>
    </source>
</evidence>
<sequence length="340" mass="36721">MTAPQWHAALTADEQRQVRELIAAAGRHDGVTPVGEQVLRELSASRTDHLLGGDGATVLGYLNLTAGSRDAPPMAELVVAPHARRRGIGAALVRAALARTDGAARFWAHGTLPAARSTAEALGLDPVRELLQMRRSLRGLPQPAVQQGSTQESRSWDRRISPAVQQGSTQESRSWDRRISTVIPPGVTIRTYAGEDDDAELLRVNNAAFSWHPEQGGWTADDLAQRRAEAWFDPAGLFLAFEGTVLLGFHWTKIHAGKPGAERAGEVYVVGVDPAAQGRGLGRVLTEIGLVYLAERLADVEEPIVLLYVEADNTAALRTYEQLGFVVHSVDTAYAAVNQP</sequence>
<gene>
    <name evidence="4" type="primary">mshD</name>
    <name evidence="7" type="ORF">AWC18_09125</name>
</gene>
<dbReference type="Gene3D" id="3.40.630.30">
    <property type="match status" value="1"/>
</dbReference>
<protein>
    <recommendedName>
        <fullName evidence="4">Mycothiol acetyltransferase</fullName>
        <shortName evidence="4">MSH acetyltransferase</shortName>
        <ecNumber evidence="4">2.3.1.189</ecNumber>
    </recommendedName>
    <alternativeName>
        <fullName evidence="4">Mycothiol synthase</fullName>
    </alternativeName>
</protein>
<proteinExistence type="inferred from homology"/>
<dbReference type="PIRSF" id="PIRSF021524">
    <property type="entry name" value="MSH_acetyltransferase"/>
    <property type="match status" value="1"/>
</dbReference>
<dbReference type="GO" id="GO:0035447">
    <property type="term" value="F:mycothiol synthase activity"/>
    <property type="evidence" value="ECO:0007669"/>
    <property type="project" value="UniProtKB-UniRule"/>
</dbReference>
<evidence type="ECO:0000256" key="4">
    <source>
        <dbReference type="HAMAP-Rule" id="MF_01698"/>
    </source>
</evidence>
<dbReference type="RefSeq" id="WP_064998179.1">
    <property type="nucleotide sequence ID" value="NZ_LQPI01000039.1"/>
</dbReference>
<comment type="subunit">
    <text evidence="4">Monomer.</text>
</comment>
<dbReference type="GO" id="GO:0008999">
    <property type="term" value="F:protein-N-terminal-alanine acetyltransferase activity"/>
    <property type="evidence" value="ECO:0007669"/>
    <property type="project" value="TreeGrafter"/>
</dbReference>
<evidence type="ECO:0000256" key="3">
    <source>
        <dbReference type="ARBA" id="ARBA00023315"/>
    </source>
</evidence>
<feature type="compositionally biased region" description="Polar residues" evidence="5">
    <location>
        <begin position="163"/>
        <end position="172"/>
    </location>
</feature>
<dbReference type="InterPro" id="IPR050276">
    <property type="entry name" value="MshD_Acetyltransferase"/>
</dbReference>
<dbReference type="AlphaFoldDB" id="A0A1X1ZE60"/>
<feature type="binding site" evidence="4">
    <location>
        <begin position="270"/>
        <end position="272"/>
    </location>
    <ligand>
        <name>acetyl-CoA</name>
        <dbReference type="ChEBI" id="CHEBI:57288"/>
        <label>2</label>
    </ligand>
</feature>
<feature type="binding site" evidence="4">
    <location>
        <position position="308"/>
    </location>
    <ligand>
        <name>1D-myo-inositol 2-(L-cysteinylamino)-2-deoxy-alpha-D-glucopyranoside</name>
        <dbReference type="ChEBI" id="CHEBI:58887"/>
    </ligand>
</feature>
<dbReference type="EC" id="2.3.1.189" evidence="4"/>